<dbReference type="PANTHER" id="PTHR43586:SF8">
    <property type="entry name" value="CYSTEINE DESULFURASE 1, CHLOROPLASTIC"/>
    <property type="match status" value="1"/>
</dbReference>
<sequence length="67" mass="7272">GPYSNIDMRCGEMEGYDVVYVSPHKFIGGLGTPGILLMSKNLYIINNQPPSTCGGGTVRYVNGFNEE</sequence>
<dbReference type="Proteomes" id="UP000824469">
    <property type="component" value="Unassembled WGS sequence"/>
</dbReference>
<keyword evidence="1" id="KW-0663">Pyridoxal phosphate</keyword>
<dbReference type="PANTHER" id="PTHR43586">
    <property type="entry name" value="CYSTEINE DESULFURASE"/>
    <property type="match status" value="1"/>
</dbReference>
<dbReference type="SUPFAM" id="SSF53383">
    <property type="entry name" value="PLP-dependent transferases"/>
    <property type="match status" value="1"/>
</dbReference>
<accession>A0AA38GS25</accession>
<feature type="non-terminal residue" evidence="2">
    <location>
        <position position="1"/>
    </location>
</feature>
<evidence type="ECO:0000313" key="3">
    <source>
        <dbReference type="Proteomes" id="UP000824469"/>
    </source>
</evidence>
<dbReference type="InterPro" id="IPR015421">
    <property type="entry name" value="PyrdxlP-dep_Trfase_major"/>
</dbReference>
<evidence type="ECO:0008006" key="4">
    <source>
        <dbReference type="Google" id="ProtNLM"/>
    </source>
</evidence>
<proteinExistence type="predicted"/>
<dbReference type="Gene3D" id="3.40.640.10">
    <property type="entry name" value="Type I PLP-dependent aspartate aminotransferase-like (Major domain)"/>
    <property type="match status" value="1"/>
</dbReference>
<reference evidence="2 3" key="1">
    <citation type="journal article" date="2021" name="Nat. Plants">
        <title>The Taxus genome provides insights into paclitaxel biosynthesis.</title>
        <authorList>
            <person name="Xiong X."/>
            <person name="Gou J."/>
            <person name="Liao Q."/>
            <person name="Li Y."/>
            <person name="Zhou Q."/>
            <person name="Bi G."/>
            <person name="Li C."/>
            <person name="Du R."/>
            <person name="Wang X."/>
            <person name="Sun T."/>
            <person name="Guo L."/>
            <person name="Liang H."/>
            <person name="Lu P."/>
            <person name="Wu Y."/>
            <person name="Zhang Z."/>
            <person name="Ro D.K."/>
            <person name="Shang Y."/>
            <person name="Huang S."/>
            <person name="Yan J."/>
        </authorList>
    </citation>
    <scope>NUCLEOTIDE SEQUENCE [LARGE SCALE GENOMIC DNA]</scope>
    <source>
        <strain evidence="2">Ta-2019</strain>
    </source>
</reference>
<comment type="caution">
    <text evidence="2">The sequence shown here is derived from an EMBL/GenBank/DDBJ whole genome shotgun (WGS) entry which is preliminary data.</text>
</comment>
<protein>
    <recommendedName>
        <fullName evidence="4">Cysteine desulfurase</fullName>
    </recommendedName>
</protein>
<organism evidence="2 3">
    <name type="scientific">Taxus chinensis</name>
    <name type="common">Chinese yew</name>
    <name type="synonym">Taxus wallichiana var. chinensis</name>
    <dbReference type="NCBI Taxonomy" id="29808"/>
    <lineage>
        <taxon>Eukaryota</taxon>
        <taxon>Viridiplantae</taxon>
        <taxon>Streptophyta</taxon>
        <taxon>Embryophyta</taxon>
        <taxon>Tracheophyta</taxon>
        <taxon>Spermatophyta</taxon>
        <taxon>Pinopsida</taxon>
        <taxon>Pinidae</taxon>
        <taxon>Conifers II</taxon>
        <taxon>Cupressales</taxon>
        <taxon>Taxaceae</taxon>
        <taxon>Taxus</taxon>
    </lineage>
</organism>
<name>A0AA38GS25_TAXCH</name>
<evidence type="ECO:0000256" key="1">
    <source>
        <dbReference type="ARBA" id="ARBA00022898"/>
    </source>
</evidence>
<feature type="non-terminal residue" evidence="2">
    <location>
        <position position="67"/>
    </location>
</feature>
<gene>
    <name evidence="2" type="ORF">KI387_000009</name>
</gene>
<keyword evidence="3" id="KW-1185">Reference proteome</keyword>
<dbReference type="InterPro" id="IPR015424">
    <property type="entry name" value="PyrdxlP-dep_Trfase"/>
</dbReference>
<evidence type="ECO:0000313" key="2">
    <source>
        <dbReference type="EMBL" id="KAH9327901.1"/>
    </source>
</evidence>
<dbReference type="AlphaFoldDB" id="A0AA38GS25"/>
<dbReference type="EMBL" id="JAHRHJ020000001">
    <property type="protein sequence ID" value="KAH9327901.1"/>
    <property type="molecule type" value="Genomic_DNA"/>
</dbReference>